<organism evidence="2 3">
    <name type="scientific">Paraburkholderia humisilvae</name>
    <dbReference type="NCBI Taxonomy" id="627669"/>
    <lineage>
        <taxon>Bacteria</taxon>
        <taxon>Pseudomonadati</taxon>
        <taxon>Pseudomonadota</taxon>
        <taxon>Betaproteobacteria</taxon>
        <taxon>Burkholderiales</taxon>
        <taxon>Burkholderiaceae</taxon>
        <taxon>Paraburkholderia</taxon>
    </lineage>
</organism>
<evidence type="ECO:0000256" key="1">
    <source>
        <dbReference type="SAM" id="MobiDB-lite"/>
    </source>
</evidence>
<reference evidence="2 3" key="1">
    <citation type="submission" date="2020-04" db="EMBL/GenBank/DDBJ databases">
        <authorList>
            <person name="De Canck E."/>
        </authorList>
    </citation>
    <scope>NUCLEOTIDE SEQUENCE [LARGE SCALE GENOMIC DNA]</scope>
    <source>
        <strain evidence="2 3">LMG 29542</strain>
    </source>
</reference>
<dbReference type="EMBL" id="CADIKH010000133">
    <property type="protein sequence ID" value="CAB3774566.1"/>
    <property type="molecule type" value="Genomic_DNA"/>
</dbReference>
<dbReference type="AlphaFoldDB" id="A0A6J5FBE7"/>
<name>A0A6J5FBE7_9BURK</name>
<proteinExistence type="predicted"/>
<protein>
    <submittedName>
        <fullName evidence="2">Uncharacterized protein</fullName>
    </submittedName>
</protein>
<gene>
    <name evidence="2" type="ORF">LMG29542_07944</name>
</gene>
<evidence type="ECO:0000313" key="3">
    <source>
        <dbReference type="Proteomes" id="UP000494363"/>
    </source>
</evidence>
<feature type="compositionally biased region" description="Basic and acidic residues" evidence="1">
    <location>
        <begin position="23"/>
        <end position="32"/>
    </location>
</feature>
<accession>A0A6J5FBE7</accession>
<sequence length="107" mass="12236">MRPHEAVVGPVGRGRSRPSGAIREADGRRIESWTDGAQRAQDGIPDYAFACIPPLARNLKTTRKPLLDKECRSGRTQSQQYLMSYIRHKYQPKMCGRQATLYDEMRE</sequence>
<dbReference type="Proteomes" id="UP000494363">
    <property type="component" value="Unassembled WGS sequence"/>
</dbReference>
<feature type="region of interest" description="Disordered" evidence="1">
    <location>
        <begin position="1"/>
        <end position="32"/>
    </location>
</feature>
<evidence type="ECO:0000313" key="2">
    <source>
        <dbReference type="EMBL" id="CAB3774566.1"/>
    </source>
</evidence>
<keyword evidence="3" id="KW-1185">Reference proteome</keyword>